<dbReference type="Proteomes" id="UP000655523">
    <property type="component" value="Unassembled WGS sequence"/>
</dbReference>
<dbReference type="AlphaFoldDB" id="A0A972NM35"/>
<dbReference type="EMBL" id="WOEZ01000074">
    <property type="protein sequence ID" value="NPT55881.1"/>
    <property type="molecule type" value="Genomic_DNA"/>
</dbReference>
<dbReference type="RefSeq" id="WP_172165623.1">
    <property type="nucleotide sequence ID" value="NZ_WOEZ01000074.1"/>
</dbReference>
<sequence length="91" mass="10423">MTKFPSCSVVVTYDEDRQWLIVQSVSRARVAPVLAGELEVPVLLDEFDFRIDDEFVRRFGGGVLNLIALGQPEIKQYMTFTQHPIDRPPEE</sequence>
<evidence type="ECO:0000313" key="3">
    <source>
        <dbReference type="Proteomes" id="UP000655523"/>
    </source>
</evidence>
<evidence type="ECO:0000313" key="1">
    <source>
        <dbReference type="EMBL" id="NPT55881.1"/>
    </source>
</evidence>
<proteinExistence type="predicted"/>
<reference evidence="1 3" key="1">
    <citation type="submission" date="2019-11" db="EMBL/GenBank/DDBJ databases">
        <title>Metabolism of dissolved organic matter in forest soils.</title>
        <authorList>
            <person name="Cyle K.T."/>
            <person name="Wilhelm R.C."/>
            <person name="Martinez C.E."/>
        </authorList>
    </citation>
    <scope>NUCLEOTIDE SEQUENCE [LARGE SCALE GENOMIC DNA]</scope>
    <source>
        <strain evidence="1 3">5N</strain>
    </source>
</reference>
<accession>A0A972NM35</accession>
<evidence type="ECO:0000313" key="2">
    <source>
        <dbReference type="EMBL" id="NPT59223.1"/>
    </source>
</evidence>
<keyword evidence="3" id="KW-1185">Reference proteome</keyword>
<gene>
    <name evidence="1" type="ORF">GNZ13_15075</name>
    <name evidence="2" type="ORF">GNZ13_32885</name>
</gene>
<protein>
    <submittedName>
        <fullName evidence="1">Uncharacterized protein</fullName>
    </submittedName>
</protein>
<comment type="caution">
    <text evidence="1">The sequence shown here is derived from an EMBL/GenBank/DDBJ whole genome shotgun (WGS) entry which is preliminary data.</text>
</comment>
<organism evidence="1 3">
    <name type="scientific">Paraburkholderia elongata</name>
    <dbReference type="NCBI Taxonomy" id="2675747"/>
    <lineage>
        <taxon>Bacteria</taxon>
        <taxon>Pseudomonadati</taxon>
        <taxon>Pseudomonadota</taxon>
        <taxon>Betaproteobacteria</taxon>
        <taxon>Burkholderiales</taxon>
        <taxon>Burkholderiaceae</taxon>
        <taxon>Paraburkholderia</taxon>
    </lineage>
</organism>
<name>A0A972NM35_9BURK</name>
<dbReference type="EMBL" id="WOEZ01000187">
    <property type="protein sequence ID" value="NPT59223.1"/>
    <property type="molecule type" value="Genomic_DNA"/>
</dbReference>